<dbReference type="InterPro" id="IPR003594">
    <property type="entry name" value="HATPase_dom"/>
</dbReference>
<keyword evidence="1" id="KW-0472">Membrane</keyword>
<feature type="transmembrane region" description="Helical" evidence="1">
    <location>
        <begin position="687"/>
        <end position="705"/>
    </location>
</feature>
<dbReference type="InterPro" id="IPR013783">
    <property type="entry name" value="Ig-like_fold"/>
</dbReference>
<dbReference type="Pfam" id="PF07495">
    <property type="entry name" value="Y_Y_Y"/>
    <property type="match status" value="1"/>
</dbReference>
<dbReference type="Pfam" id="PF07494">
    <property type="entry name" value="Reg_prop"/>
    <property type="match status" value="1"/>
</dbReference>
<dbReference type="SUPFAM" id="SSF55874">
    <property type="entry name" value="ATPase domain of HSP90 chaperone/DNA topoisomerase II/histidine kinase"/>
    <property type="match status" value="1"/>
</dbReference>
<dbReference type="Pfam" id="PF02518">
    <property type="entry name" value="HATPase_c"/>
    <property type="match status" value="1"/>
</dbReference>
<dbReference type="GO" id="GO:0000155">
    <property type="term" value="F:phosphorelay sensor kinase activity"/>
    <property type="evidence" value="ECO:0007669"/>
    <property type="project" value="InterPro"/>
</dbReference>
<dbReference type="SUPFAM" id="SSF50998">
    <property type="entry name" value="Quinoprotein alcohol dehydrogenase-like"/>
    <property type="match status" value="1"/>
</dbReference>
<dbReference type="InterPro" id="IPR050640">
    <property type="entry name" value="Bact_2-comp_sensor_kinase"/>
</dbReference>
<dbReference type="Gene3D" id="2.60.40.10">
    <property type="entry name" value="Immunoglobulins"/>
    <property type="match status" value="1"/>
</dbReference>
<feature type="domain" description="Two component regulator three Y" evidence="4">
    <location>
        <begin position="619"/>
        <end position="679"/>
    </location>
</feature>
<dbReference type="Gene3D" id="2.130.10.10">
    <property type="entry name" value="YVTN repeat-like/Quinoprotein amine dehydrogenase"/>
    <property type="match status" value="2"/>
</dbReference>
<evidence type="ECO:0000259" key="2">
    <source>
        <dbReference type="Pfam" id="PF02518"/>
    </source>
</evidence>
<dbReference type="EMBL" id="JADWYR010000002">
    <property type="protein sequence ID" value="MBG9377469.1"/>
    <property type="molecule type" value="Genomic_DNA"/>
</dbReference>
<reference evidence="5" key="1">
    <citation type="submission" date="2020-11" db="EMBL/GenBank/DDBJ databases">
        <title>Bacterial whole genome sequence for Panacibacter sp. DH6.</title>
        <authorList>
            <person name="Le V."/>
            <person name="Ko S."/>
            <person name="Ahn C.-Y."/>
            <person name="Oh H.-M."/>
        </authorList>
    </citation>
    <scope>NUCLEOTIDE SEQUENCE</scope>
    <source>
        <strain evidence="5">DH6</strain>
    </source>
</reference>
<dbReference type="PANTHER" id="PTHR34220">
    <property type="entry name" value="SENSOR HISTIDINE KINASE YPDA"/>
    <property type="match status" value="1"/>
</dbReference>
<dbReference type="InterPro" id="IPR011047">
    <property type="entry name" value="Quinoprotein_ADH-like_sf"/>
</dbReference>
<keyword evidence="5" id="KW-0418">Kinase</keyword>
<dbReference type="Gene3D" id="3.30.565.10">
    <property type="entry name" value="Histidine kinase-like ATPase, C-terminal domain"/>
    <property type="match status" value="1"/>
</dbReference>
<feature type="domain" description="Signal transduction histidine kinase internal region" evidence="3">
    <location>
        <begin position="732"/>
        <end position="809"/>
    </location>
</feature>
<keyword evidence="6" id="KW-1185">Reference proteome</keyword>
<comment type="caution">
    <text evidence="5">The sequence shown here is derived from an EMBL/GenBank/DDBJ whole genome shotgun (WGS) entry which is preliminary data.</text>
</comment>
<sequence length="937" mass="106675">MTTGLAGLNVYSVVQDHNGYLWIGTETGLSRFDGRRFRNYTTKDGLPDNEVLKLYVDSKNRVWVLSFTNSICFYENGLLHSPSNDAYLKNLTFSTEPQNIQEDSSGNIIITERKKIHFLKNNGDVKTFIKYENYQVVTIGIGTNNLGNTIIASIFEHRNDSLVLLEVDRFTGNVKYSGISDNSYFTSSLTFILTPKNLAFIHNKNIHYLSGKDFKLKTIKQPPNFVGFTAIDDTSFTLICRDKVLLFNAKRNAVVDTLITGKVINACYKDNENNFWFGTNGFGLFRLSSDAFKNYELKWGKGILPIYSVAKKNNVLYAGANNALLWKINLESNKIDSKQFNSYGEGRVSEILFDREDMIVGINAIFSVNPEGKIVKLNHGTAVAKSMERYGSDLLAATNTSVIIVDLEKKTLKDTVWKSRATCAVKINNDYLVGTIHGLFRVDEKKKITDLGKENFLLSSRISRLFLKDDALWIATYGNGIVLYKNGKILRHITEASGLSSNMCRCLKLQGNYLWVGTDKGLNRINILDTNDRIVTYSAKSGLSCDIINAIDVDDSLIYMGTPYGVTVFDPRRAKETSIAALNIERIVTSEESKTGLFSNITLKPGEKKLYVEYACVSFKSDGDIKYYYQLQGDGDKWNLTRENSLEFASLNPGIYRLRIYAVNAFNKKSNTVEINITVEKFFFQEAWFITLVIIIVGLLVYFMFAKRVAWIRMREQDKLITEQRLNELEQLAFRSQMNPHFIFNCLNSIQQYLFTKDVIEANNFITEFASLIRQTLDISSKKSIQLRDEIKYLSTYLHLEHTRFEHNFDYTINVESIIDTETVELPPLLLQPFIENAIRHGVRNLQNVRGCIEINFHLQNDYLICNVIDNGIGIKAAEKMKHVFRSSHQSKGVSLILERIKNINRKSEKPIRLTVEDNMASSENQGTRVSLMVPVA</sequence>
<dbReference type="InterPro" id="IPR015943">
    <property type="entry name" value="WD40/YVTN_repeat-like_dom_sf"/>
</dbReference>
<protein>
    <submittedName>
        <fullName evidence="5">Histidine kinase</fullName>
    </submittedName>
</protein>
<dbReference type="InterPro" id="IPR011110">
    <property type="entry name" value="Reg_prop"/>
</dbReference>
<gene>
    <name evidence="5" type="ORF">I5907_14590</name>
</gene>
<dbReference type="Proteomes" id="UP000628448">
    <property type="component" value="Unassembled WGS sequence"/>
</dbReference>
<dbReference type="AlphaFoldDB" id="A0A931EAS3"/>
<keyword evidence="1" id="KW-0812">Transmembrane</keyword>
<organism evidence="5 6">
    <name type="scientific">Panacibacter microcysteis</name>
    <dbReference type="NCBI Taxonomy" id="2793269"/>
    <lineage>
        <taxon>Bacteria</taxon>
        <taxon>Pseudomonadati</taxon>
        <taxon>Bacteroidota</taxon>
        <taxon>Chitinophagia</taxon>
        <taxon>Chitinophagales</taxon>
        <taxon>Chitinophagaceae</taxon>
        <taxon>Panacibacter</taxon>
    </lineage>
</organism>
<dbReference type="Pfam" id="PF06580">
    <property type="entry name" value="His_kinase"/>
    <property type="match status" value="1"/>
</dbReference>
<feature type="domain" description="Histidine kinase/HSP90-like ATPase" evidence="2">
    <location>
        <begin position="830"/>
        <end position="936"/>
    </location>
</feature>
<keyword evidence="5" id="KW-0808">Transferase</keyword>
<dbReference type="InterPro" id="IPR036890">
    <property type="entry name" value="HATPase_C_sf"/>
</dbReference>
<keyword evidence="1" id="KW-1133">Transmembrane helix</keyword>
<proteinExistence type="predicted"/>
<evidence type="ECO:0000313" key="6">
    <source>
        <dbReference type="Proteomes" id="UP000628448"/>
    </source>
</evidence>
<name>A0A931EAS3_9BACT</name>
<dbReference type="InterPro" id="IPR011123">
    <property type="entry name" value="Y_Y_Y"/>
</dbReference>
<evidence type="ECO:0000259" key="3">
    <source>
        <dbReference type="Pfam" id="PF06580"/>
    </source>
</evidence>
<evidence type="ECO:0000259" key="4">
    <source>
        <dbReference type="Pfam" id="PF07495"/>
    </source>
</evidence>
<dbReference type="GO" id="GO:0016020">
    <property type="term" value="C:membrane"/>
    <property type="evidence" value="ECO:0007669"/>
    <property type="project" value="InterPro"/>
</dbReference>
<evidence type="ECO:0000313" key="5">
    <source>
        <dbReference type="EMBL" id="MBG9377469.1"/>
    </source>
</evidence>
<accession>A0A931EAS3</accession>
<dbReference type="PANTHER" id="PTHR34220:SF7">
    <property type="entry name" value="SENSOR HISTIDINE KINASE YPDA"/>
    <property type="match status" value="1"/>
</dbReference>
<evidence type="ECO:0000256" key="1">
    <source>
        <dbReference type="SAM" id="Phobius"/>
    </source>
</evidence>
<dbReference type="SUPFAM" id="SSF63829">
    <property type="entry name" value="Calcium-dependent phosphotriesterase"/>
    <property type="match status" value="2"/>
</dbReference>
<dbReference type="InterPro" id="IPR010559">
    <property type="entry name" value="Sig_transdc_His_kin_internal"/>
</dbReference>